<dbReference type="AlphaFoldDB" id="A0A7L4H5Z1"/>
<dbReference type="EMBL" id="VZTK01024450">
    <property type="protein sequence ID" value="NXX20777.1"/>
    <property type="molecule type" value="Genomic_DNA"/>
</dbReference>
<reference evidence="2 3" key="1">
    <citation type="submission" date="2020-02" db="EMBL/GenBank/DDBJ databases">
        <title>Bird 10,000 Genomes (B10K) Project - Family phase.</title>
        <authorList>
            <person name="Zhang G."/>
        </authorList>
    </citation>
    <scope>NUCLEOTIDE SEQUENCE [LARGE SCALE GENOMIC DNA]</scope>
    <source>
        <strain evidence="2">B10K-DU-001-40</strain>
        <tissue evidence="2">Muscle</tissue>
    </source>
</reference>
<accession>A0A7L4H5Z1</accession>
<keyword evidence="3" id="KW-1185">Reference proteome</keyword>
<sequence length="90" mass="10725">ALEDLPVTFEHCADMFKEKLLSYKSQTDDCYNSHLIEFQDQLKLFEQALPYVTQLTTESLLKEHEQELDYSIGQIRHLFNKQLEDWESVK</sequence>
<comment type="caution">
    <text evidence="2">The sequence shown here is derived from an EMBL/GenBank/DDBJ whole genome shotgun (WGS) entry which is preliminary data.</text>
</comment>
<dbReference type="Proteomes" id="UP000584326">
    <property type="component" value="Unassembled WGS sequence"/>
</dbReference>
<organism evidence="2 3">
    <name type="scientific">Podargus strigoides</name>
    <name type="common">Tawny frogmouth</name>
    <name type="synonym">Caprimulgus strigoides</name>
    <dbReference type="NCBI Taxonomy" id="8905"/>
    <lineage>
        <taxon>Eukaryota</taxon>
        <taxon>Metazoa</taxon>
        <taxon>Chordata</taxon>
        <taxon>Craniata</taxon>
        <taxon>Vertebrata</taxon>
        <taxon>Euteleostomi</taxon>
        <taxon>Archelosauria</taxon>
        <taxon>Archosauria</taxon>
        <taxon>Dinosauria</taxon>
        <taxon>Saurischia</taxon>
        <taxon>Theropoda</taxon>
        <taxon>Coelurosauria</taxon>
        <taxon>Aves</taxon>
        <taxon>Neognathae</taxon>
        <taxon>Neoaves</taxon>
        <taxon>Strisores</taxon>
        <taxon>Caprimulgiformes</taxon>
        <taxon>Podargidae</taxon>
        <taxon>Podargus</taxon>
    </lineage>
</organism>
<feature type="non-terminal residue" evidence="2">
    <location>
        <position position="90"/>
    </location>
</feature>
<evidence type="ECO:0000259" key="1">
    <source>
        <dbReference type="Pfam" id="PF14644"/>
    </source>
</evidence>
<feature type="non-terminal residue" evidence="2">
    <location>
        <position position="1"/>
    </location>
</feature>
<evidence type="ECO:0000313" key="3">
    <source>
        <dbReference type="Proteomes" id="UP000584326"/>
    </source>
</evidence>
<gene>
    <name evidence="2" type="primary">Ccdc180_1</name>
    <name evidence="2" type="ORF">PODSTR_R00643</name>
</gene>
<evidence type="ECO:0000313" key="2">
    <source>
        <dbReference type="EMBL" id="NXX20777.1"/>
    </source>
</evidence>
<feature type="domain" description="DUF4456" evidence="1">
    <location>
        <begin position="5"/>
        <end position="88"/>
    </location>
</feature>
<proteinExistence type="predicted"/>
<name>A0A7L4H5Z1_PODST</name>
<dbReference type="OrthoDB" id="431588at2759"/>
<protein>
    <submittedName>
        <fullName evidence="2">CC180 protein</fullName>
    </submittedName>
</protein>
<dbReference type="InterPro" id="IPR027914">
    <property type="entry name" value="DUF4456"/>
</dbReference>
<dbReference type="Pfam" id="PF14644">
    <property type="entry name" value="DUF4456"/>
    <property type="match status" value="1"/>
</dbReference>